<evidence type="ECO:0000313" key="2">
    <source>
        <dbReference type="Proteomes" id="UP000425411"/>
    </source>
</evidence>
<reference evidence="1 2" key="1">
    <citation type="submission" date="2019-11" db="EMBL/GenBank/DDBJ databases">
        <title>FDA dAtabase for Regulatory Grade micrObial Sequences (FDA-ARGOS): Supporting development and validation of Infectious Disease Dx tests.</title>
        <authorList>
            <person name="Turner S."/>
            <person name="Byrd R."/>
            <person name="Tallon L."/>
            <person name="Sadzewicz L."/>
            <person name="Vavikolanu K."/>
            <person name="Mehta A."/>
            <person name="Aluvathingal J."/>
            <person name="Nadendla S."/>
            <person name="Myers T."/>
            <person name="Yan Y."/>
            <person name="Sichtig H."/>
        </authorList>
    </citation>
    <scope>NUCLEOTIDE SEQUENCE [LARGE SCALE GENOMIC DNA]</scope>
    <source>
        <strain evidence="1 2">FDAARGOS_741</strain>
    </source>
</reference>
<proteinExistence type="predicted"/>
<name>A0A2X4N6N8_9BACL</name>
<sequence length="86" mass="10241">MQYILDNVELVEGSEIKKVKFLSFEKPNTAAQTWRITVEINDTITMHLSENKLGDKLRFGFHRGDVKFREVKKEKRKIEIIYLKEK</sequence>
<gene>
    <name evidence="1" type="ORF">FOC49_01315</name>
</gene>
<protein>
    <submittedName>
        <fullName evidence="1">Uncharacterized protein</fullName>
    </submittedName>
</protein>
<organism evidence="1 2">
    <name type="scientific">Gemella morbillorum</name>
    <dbReference type="NCBI Taxonomy" id="29391"/>
    <lineage>
        <taxon>Bacteria</taxon>
        <taxon>Bacillati</taxon>
        <taxon>Bacillota</taxon>
        <taxon>Bacilli</taxon>
        <taxon>Bacillales</taxon>
        <taxon>Gemellaceae</taxon>
        <taxon>Gemella</taxon>
    </lineage>
</organism>
<dbReference type="Proteomes" id="UP000425411">
    <property type="component" value="Chromosome"/>
</dbReference>
<keyword evidence="2" id="KW-1185">Reference proteome</keyword>
<dbReference type="RefSeq" id="WP_004633753.1">
    <property type="nucleotide sequence ID" value="NZ_CP046314.1"/>
</dbReference>
<dbReference type="GeneID" id="93208309"/>
<evidence type="ECO:0000313" key="1">
    <source>
        <dbReference type="EMBL" id="QGS08614.1"/>
    </source>
</evidence>
<dbReference type="EMBL" id="CP046314">
    <property type="protein sequence ID" value="QGS08614.1"/>
    <property type="molecule type" value="Genomic_DNA"/>
</dbReference>
<accession>A0A2X4N6N8</accession>
<dbReference type="AlphaFoldDB" id="A0A2X4N6N8"/>